<sequence length="560" mass="56753">MSYDLPPGPPPTDPPGSGPETLDSRGGARLTSSTGPAPVRGRRTAVIAVVGALGVVAVGGAAWAAWSFLSTGAQPAEALPAKTIAYASVDLDPSGGQKIEALRTLKKFPAFEDQVGLDTDDDVREWIFDQIQDESGCADLDYDDDIAPWLGDRFAVAAVDTGGDTPTPVFVVQVSDADAADQGLGKLRECAGGSDNVAWHIDGDWALLGEDQKTVDGIADDAADSSLADDDDYQQWTDAAGDSGIVSMYAAPAAGKVLADNLGGLGGLALGSSALACPAPCSGVSLTDGETAPDEVTDALKDFKGAAATIRFDDGGLELELAADPAATGQAVTGGDDGAEAVSALPDDTAAAIGLSFEKGWLTDLVDQFAKASGESSDDLLAEAGEQLGIELPGDVETLVGESLTLAVDGDFDPSSITGLPGVDGNAGPSGIGVKVIGEADDIEGVLDKLRASAGGADGGVLDSDSDGDVVAIGPDADYRKVLLENGGLGDSDPFKTVVEHADDAAAILYVNFAAGDHWLAELAGDDAEVRDNLKPLEALGMSAWVDDDTAHAVLKITTD</sequence>
<accession>A0ABP8Y4Q3</accession>
<dbReference type="EMBL" id="BAABKM010000005">
    <property type="protein sequence ID" value="GAA4721101.1"/>
    <property type="molecule type" value="Genomic_DNA"/>
</dbReference>
<feature type="transmembrane region" description="Helical" evidence="2">
    <location>
        <begin position="45"/>
        <end position="66"/>
    </location>
</feature>
<dbReference type="InterPro" id="IPR021787">
    <property type="entry name" value="DUF3352"/>
</dbReference>
<name>A0ABP8Y4Q3_9ACTN</name>
<organism evidence="3 4">
    <name type="scientific">Nocardioides conyzicola</name>
    <dbReference type="NCBI Taxonomy" id="1651781"/>
    <lineage>
        <taxon>Bacteria</taxon>
        <taxon>Bacillati</taxon>
        <taxon>Actinomycetota</taxon>
        <taxon>Actinomycetes</taxon>
        <taxon>Propionibacteriales</taxon>
        <taxon>Nocardioidaceae</taxon>
        <taxon>Nocardioides</taxon>
    </lineage>
</organism>
<evidence type="ECO:0008006" key="5">
    <source>
        <dbReference type="Google" id="ProtNLM"/>
    </source>
</evidence>
<proteinExistence type="predicted"/>
<dbReference type="RefSeq" id="WP_345524186.1">
    <property type="nucleotide sequence ID" value="NZ_BAABKM010000005.1"/>
</dbReference>
<dbReference type="Proteomes" id="UP001499974">
    <property type="component" value="Unassembled WGS sequence"/>
</dbReference>
<reference evidence="4" key="1">
    <citation type="journal article" date="2019" name="Int. J. Syst. Evol. Microbiol.">
        <title>The Global Catalogue of Microorganisms (GCM) 10K type strain sequencing project: providing services to taxonomists for standard genome sequencing and annotation.</title>
        <authorList>
            <consortium name="The Broad Institute Genomics Platform"/>
            <consortium name="The Broad Institute Genome Sequencing Center for Infectious Disease"/>
            <person name="Wu L."/>
            <person name="Ma J."/>
        </authorList>
    </citation>
    <scope>NUCLEOTIDE SEQUENCE [LARGE SCALE GENOMIC DNA]</scope>
    <source>
        <strain evidence="4">JCM 18531</strain>
    </source>
</reference>
<keyword evidence="2" id="KW-1133">Transmembrane helix</keyword>
<evidence type="ECO:0000256" key="1">
    <source>
        <dbReference type="SAM" id="MobiDB-lite"/>
    </source>
</evidence>
<evidence type="ECO:0000313" key="3">
    <source>
        <dbReference type="EMBL" id="GAA4721101.1"/>
    </source>
</evidence>
<feature type="region of interest" description="Disordered" evidence="1">
    <location>
        <begin position="1"/>
        <end position="38"/>
    </location>
</feature>
<feature type="compositionally biased region" description="Pro residues" evidence="1">
    <location>
        <begin position="1"/>
        <end position="17"/>
    </location>
</feature>
<keyword evidence="4" id="KW-1185">Reference proteome</keyword>
<evidence type="ECO:0000256" key="2">
    <source>
        <dbReference type="SAM" id="Phobius"/>
    </source>
</evidence>
<evidence type="ECO:0000313" key="4">
    <source>
        <dbReference type="Proteomes" id="UP001499974"/>
    </source>
</evidence>
<protein>
    <recommendedName>
        <fullName evidence="5">DUF3352 domain-containing protein</fullName>
    </recommendedName>
</protein>
<keyword evidence="2" id="KW-0472">Membrane</keyword>
<gene>
    <name evidence="3" type="ORF">GCM10023349_46790</name>
</gene>
<keyword evidence="2" id="KW-0812">Transmembrane</keyword>
<dbReference type="Pfam" id="PF11832">
    <property type="entry name" value="DUF3352"/>
    <property type="match status" value="1"/>
</dbReference>
<comment type="caution">
    <text evidence="3">The sequence shown here is derived from an EMBL/GenBank/DDBJ whole genome shotgun (WGS) entry which is preliminary data.</text>
</comment>